<proteinExistence type="predicted"/>
<keyword evidence="4" id="KW-1185">Reference proteome</keyword>
<evidence type="ECO:0000259" key="2">
    <source>
        <dbReference type="Pfam" id="PF18970"/>
    </source>
</evidence>
<feature type="compositionally biased region" description="Basic and acidic residues" evidence="1">
    <location>
        <begin position="68"/>
        <end position="78"/>
    </location>
</feature>
<feature type="domain" description="DUF5709" evidence="2">
    <location>
        <begin position="104"/>
        <end position="151"/>
    </location>
</feature>
<organism evidence="3 4">
    <name type="scientific">Saxibacter everestensis</name>
    <dbReference type="NCBI Taxonomy" id="2909229"/>
    <lineage>
        <taxon>Bacteria</taxon>
        <taxon>Bacillati</taxon>
        <taxon>Actinomycetota</taxon>
        <taxon>Actinomycetes</taxon>
        <taxon>Micrococcales</taxon>
        <taxon>Brevibacteriaceae</taxon>
        <taxon>Saxibacter</taxon>
    </lineage>
</organism>
<protein>
    <submittedName>
        <fullName evidence="3">DUF5709 domain-containing protein</fullName>
    </submittedName>
</protein>
<dbReference type="Pfam" id="PF18970">
    <property type="entry name" value="DUF5709"/>
    <property type="match status" value="1"/>
</dbReference>
<evidence type="ECO:0000313" key="3">
    <source>
        <dbReference type="EMBL" id="WGW11214.1"/>
    </source>
</evidence>
<feature type="compositionally biased region" description="Acidic residues" evidence="1">
    <location>
        <begin position="79"/>
        <end position="89"/>
    </location>
</feature>
<evidence type="ECO:0000256" key="1">
    <source>
        <dbReference type="SAM" id="MobiDB-lite"/>
    </source>
</evidence>
<dbReference type="Proteomes" id="UP001209083">
    <property type="component" value="Chromosome"/>
</dbReference>
<feature type="region of interest" description="Disordered" evidence="1">
    <location>
        <begin position="1"/>
        <end position="125"/>
    </location>
</feature>
<evidence type="ECO:0000313" key="4">
    <source>
        <dbReference type="Proteomes" id="UP001209083"/>
    </source>
</evidence>
<feature type="compositionally biased region" description="Polar residues" evidence="1">
    <location>
        <begin position="22"/>
        <end position="31"/>
    </location>
</feature>
<accession>A0ABY8QSB9</accession>
<gene>
    <name evidence="3" type="ORF">LWF01_14110</name>
</gene>
<dbReference type="InterPro" id="IPR043763">
    <property type="entry name" value="DUF5709"/>
</dbReference>
<dbReference type="EMBL" id="CP090958">
    <property type="protein sequence ID" value="WGW11214.1"/>
    <property type="molecule type" value="Genomic_DNA"/>
</dbReference>
<sequence length="152" mass="16240">MSENTTNQDDGSEANIPGQAASGDSNQLSSEDTLEDRGVDDLLDEGYSPPERPSVMTREGYTEDDERNGETLDHRLETEEPDFDELAADEDQRAFTDGDYVGGEVGTERAGRLTDHSGLGGETEDDVLAEDVGIDGGAAGAEEAAMHVIDEE</sequence>
<dbReference type="RefSeq" id="WP_349637999.1">
    <property type="nucleotide sequence ID" value="NZ_CP090958.1"/>
</dbReference>
<feature type="compositionally biased region" description="Basic and acidic residues" evidence="1">
    <location>
        <begin position="106"/>
        <end position="115"/>
    </location>
</feature>
<name>A0ABY8QSB9_9MICO</name>
<reference evidence="3 4" key="1">
    <citation type="submission" date="2023-05" db="EMBL/GenBank/DDBJ databases">
        <title>Lithophilousrod everest ZFBP1038 complete genpme.</title>
        <authorList>
            <person name="Tian M."/>
        </authorList>
    </citation>
    <scope>NUCLEOTIDE SEQUENCE [LARGE SCALE GENOMIC DNA]</scope>
    <source>
        <strain evidence="3 4">ZFBP1038</strain>
    </source>
</reference>